<dbReference type="GO" id="GO:0047553">
    <property type="term" value="F:2-oxoglutarate synthase activity"/>
    <property type="evidence" value="ECO:0007669"/>
    <property type="project" value="UniProtKB-EC"/>
</dbReference>
<dbReference type="EC" id="1.2.7.3" evidence="3"/>
<evidence type="ECO:0000256" key="1">
    <source>
        <dbReference type="ARBA" id="ARBA00023002"/>
    </source>
</evidence>
<dbReference type="STRING" id="880072.Desac_2675"/>
<evidence type="ECO:0000259" key="2">
    <source>
        <dbReference type="Pfam" id="PF01558"/>
    </source>
</evidence>
<proteinExistence type="predicted"/>
<gene>
    <name evidence="3" type="ordered locus">Desac_2675</name>
</gene>
<dbReference type="SUPFAM" id="SSF53323">
    <property type="entry name" value="Pyruvate-ferredoxin oxidoreductase, PFOR, domain III"/>
    <property type="match status" value="1"/>
</dbReference>
<feature type="domain" description="Pyruvate/ketoisovalerate oxidoreductase catalytic" evidence="2">
    <location>
        <begin position="7"/>
        <end position="166"/>
    </location>
</feature>
<dbReference type="PANTHER" id="PTHR42730:SF1">
    <property type="entry name" value="2-OXOGLUTARATE SYNTHASE SUBUNIT KORC"/>
    <property type="match status" value="1"/>
</dbReference>
<keyword evidence="1 3" id="KW-0560">Oxidoreductase</keyword>
<evidence type="ECO:0000313" key="3">
    <source>
        <dbReference type="EMBL" id="AEB10490.1"/>
    </source>
</evidence>
<dbReference type="PANTHER" id="PTHR42730">
    <property type="entry name" value="2-OXOGLUTARATE SYNTHASE SUBUNIT KORC"/>
    <property type="match status" value="1"/>
</dbReference>
<dbReference type="Pfam" id="PF01558">
    <property type="entry name" value="POR"/>
    <property type="match status" value="1"/>
</dbReference>
<dbReference type="AlphaFoldDB" id="F2NIL5"/>
<dbReference type="Gene3D" id="3.40.920.10">
    <property type="entry name" value="Pyruvate-ferredoxin oxidoreductase, PFOR, domain III"/>
    <property type="match status" value="1"/>
</dbReference>
<dbReference type="InterPro" id="IPR052554">
    <property type="entry name" value="2-oxoglutarate_synth_KorC"/>
</dbReference>
<keyword evidence="4" id="KW-1185">Reference proteome</keyword>
<protein>
    <submittedName>
        <fullName evidence="3">2-oxoglutarate synthase</fullName>
        <ecNumber evidence="3">1.2.7.3</ecNumber>
    </submittedName>
</protein>
<reference evidence="4" key="2">
    <citation type="submission" date="2011-03" db="EMBL/GenBank/DDBJ databases">
        <title>The complete genome of Desulfobacca acetoxidans DSM 11109.</title>
        <authorList>
            <consortium name="US DOE Joint Genome Institute (JGI-PGF)"/>
            <person name="Lucas S."/>
            <person name="Copeland A."/>
            <person name="Lapidus A."/>
            <person name="Bruce D."/>
            <person name="Goodwin L."/>
            <person name="Pitluck S."/>
            <person name="Peters L."/>
            <person name="Kyrpides N."/>
            <person name="Mavromatis K."/>
            <person name="Ivanova N."/>
            <person name="Ovchinnikova G."/>
            <person name="Teshima H."/>
            <person name="Detter J.C."/>
            <person name="Han C."/>
            <person name="Land M."/>
            <person name="Hauser L."/>
            <person name="Markowitz V."/>
            <person name="Cheng J.-F."/>
            <person name="Hugenholtz P."/>
            <person name="Woyke T."/>
            <person name="Wu D."/>
            <person name="Spring S."/>
            <person name="Schueler E."/>
            <person name="Brambilla E."/>
            <person name="Klenk H.-P."/>
            <person name="Eisen J.A."/>
        </authorList>
    </citation>
    <scope>NUCLEOTIDE SEQUENCE [LARGE SCALE GENOMIC DNA]</scope>
    <source>
        <strain evidence="4">ATCC 700848 / DSM 11109 / ASRB2</strain>
    </source>
</reference>
<dbReference type="EMBL" id="CP002629">
    <property type="protein sequence ID" value="AEB10490.1"/>
    <property type="molecule type" value="Genomic_DNA"/>
</dbReference>
<dbReference type="InterPro" id="IPR002869">
    <property type="entry name" value="Pyrv_flavodox_OxRed_cen"/>
</dbReference>
<accession>F2NIL5</accession>
<dbReference type="eggNOG" id="COG1014">
    <property type="taxonomic scope" value="Bacteria"/>
</dbReference>
<reference evidence="3 4" key="1">
    <citation type="journal article" date="2011" name="Stand. Genomic Sci.">
        <title>Complete genome sequence of the acetate-degrading sulfate reducer Desulfobacca acetoxidans type strain (ASRB2).</title>
        <authorList>
            <person name="Goker M."/>
            <person name="Teshima H."/>
            <person name="Lapidus A."/>
            <person name="Nolan M."/>
            <person name="Lucas S."/>
            <person name="Hammon N."/>
            <person name="Deshpande S."/>
            <person name="Cheng J.F."/>
            <person name="Tapia R."/>
            <person name="Han C."/>
            <person name="Goodwin L."/>
            <person name="Pitluck S."/>
            <person name="Huntemann M."/>
            <person name="Liolios K."/>
            <person name="Ivanova N."/>
            <person name="Pagani I."/>
            <person name="Mavromatis K."/>
            <person name="Ovchinikova G."/>
            <person name="Pati A."/>
            <person name="Chen A."/>
            <person name="Palaniappan K."/>
            <person name="Land M."/>
            <person name="Hauser L."/>
            <person name="Brambilla E.M."/>
            <person name="Rohde M."/>
            <person name="Spring S."/>
            <person name="Detter J.C."/>
            <person name="Woyke T."/>
            <person name="Bristow J."/>
            <person name="Eisen J.A."/>
            <person name="Markowitz V."/>
            <person name="Hugenholtz P."/>
            <person name="Kyrpides N.C."/>
            <person name="Klenk H.P."/>
        </authorList>
    </citation>
    <scope>NUCLEOTIDE SEQUENCE [LARGE SCALE GENOMIC DNA]</scope>
    <source>
        <strain evidence="4">ATCC 700848 / DSM 11109 / ASRB2</strain>
    </source>
</reference>
<organism evidence="3 4">
    <name type="scientific">Desulfobacca acetoxidans (strain ATCC 700848 / DSM 11109 / ASRB2)</name>
    <dbReference type="NCBI Taxonomy" id="880072"/>
    <lineage>
        <taxon>Bacteria</taxon>
        <taxon>Pseudomonadati</taxon>
        <taxon>Thermodesulfobacteriota</taxon>
        <taxon>Desulfobaccia</taxon>
        <taxon>Desulfobaccales</taxon>
        <taxon>Desulfobaccaceae</taxon>
        <taxon>Desulfobacca</taxon>
    </lineage>
</organism>
<dbReference type="InterPro" id="IPR019752">
    <property type="entry name" value="Pyrv/ketoisovalerate_OxRed_cat"/>
</dbReference>
<evidence type="ECO:0000313" key="4">
    <source>
        <dbReference type="Proteomes" id="UP000000483"/>
    </source>
</evidence>
<dbReference type="Proteomes" id="UP000000483">
    <property type="component" value="Chromosome"/>
</dbReference>
<dbReference type="KEGG" id="dao:Desac_2675"/>
<sequence>MRLSGSGGQGIITAGIILAEAAGVYEGKEVCQTQAYGPEARGGASKAEVVISDSEIDYPKVIKPDIVLAMNQQACDTYCYDLKPGGLLIIDATLVKDIPIPWVIALPFTQIARQECGKEMVANIVALGALVKISGVVSLESLEMAVLARAPTGTAELNRQALASGVAAAEQLLSKRLPHCLEEAPNPLARE</sequence>
<name>F2NIL5_DESAR</name>
<dbReference type="HOGENOM" id="CLU_087284_0_0_7"/>